<dbReference type="PROSITE" id="PS51257">
    <property type="entry name" value="PROKAR_LIPOPROTEIN"/>
    <property type="match status" value="1"/>
</dbReference>
<keyword evidence="4" id="KW-0472">Membrane</keyword>
<evidence type="ECO:0000313" key="9">
    <source>
        <dbReference type="EMBL" id="MCW9705968.1"/>
    </source>
</evidence>
<proteinExistence type="inferred from homology"/>
<evidence type="ECO:0000256" key="6">
    <source>
        <dbReference type="SAM" id="SignalP"/>
    </source>
</evidence>
<evidence type="ECO:0000256" key="5">
    <source>
        <dbReference type="ARBA" id="ARBA00023237"/>
    </source>
</evidence>
<feature type="signal peptide" evidence="6">
    <location>
        <begin position="1"/>
        <end position="20"/>
    </location>
</feature>
<name>A0ABT3PJN9_9BACT</name>
<dbReference type="RefSeq" id="WP_265764665.1">
    <property type="nucleotide sequence ID" value="NZ_JAGGJA010000002.1"/>
</dbReference>
<dbReference type="SUPFAM" id="SSF48452">
    <property type="entry name" value="TPR-like"/>
    <property type="match status" value="1"/>
</dbReference>
<dbReference type="Pfam" id="PF14322">
    <property type="entry name" value="SusD-like_3"/>
    <property type="match status" value="1"/>
</dbReference>
<evidence type="ECO:0000259" key="7">
    <source>
        <dbReference type="Pfam" id="PF07980"/>
    </source>
</evidence>
<comment type="similarity">
    <text evidence="2">Belongs to the SusD family.</text>
</comment>
<feature type="domain" description="SusD-like N-terminal" evidence="8">
    <location>
        <begin position="22"/>
        <end position="229"/>
    </location>
</feature>
<dbReference type="InterPro" id="IPR011990">
    <property type="entry name" value="TPR-like_helical_dom_sf"/>
</dbReference>
<reference evidence="9 10" key="1">
    <citation type="submission" date="2021-03" db="EMBL/GenBank/DDBJ databases">
        <title>Aliifodinibius sp. nov., a new bacterium isolated from saline soil.</title>
        <authorList>
            <person name="Galisteo C."/>
            <person name="De La Haba R."/>
            <person name="Sanchez-Porro C."/>
            <person name="Ventosa A."/>
        </authorList>
    </citation>
    <scope>NUCLEOTIDE SEQUENCE [LARGE SCALE GENOMIC DNA]</scope>
    <source>
        <strain evidence="9 10">1BSP15-2V2</strain>
    </source>
</reference>
<keyword evidence="10" id="KW-1185">Reference proteome</keyword>
<dbReference type="InterPro" id="IPR012944">
    <property type="entry name" value="SusD_RagB_dom"/>
</dbReference>
<keyword evidence="3 6" id="KW-0732">Signal</keyword>
<accession>A0ABT3PJN9</accession>
<evidence type="ECO:0000313" key="10">
    <source>
        <dbReference type="Proteomes" id="UP001207918"/>
    </source>
</evidence>
<feature type="domain" description="RagB/SusD" evidence="7">
    <location>
        <begin position="319"/>
        <end position="636"/>
    </location>
</feature>
<gene>
    <name evidence="9" type="ORF">J6I44_03855</name>
</gene>
<organism evidence="9 10">
    <name type="scientific">Fodinibius salsisoli</name>
    <dbReference type="NCBI Taxonomy" id="2820877"/>
    <lineage>
        <taxon>Bacteria</taxon>
        <taxon>Pseudomonadati</taxon>
        <taxon>Balneolota</taxon>
        <taxon>Balneolia</taxon>
        <taxon>Balneolales</taxon>
        <taxon>Balneolaceae</taxon>
        <taxon>Fodinibius</taxon>
    </lineage>
</organism>
<keyword evidence="5" id="KW-0998">Cell outer membrane</keyword>
<evidence type="ECO:0000256" key="3">
    <source>
        <dbReference type="ARBA" id="ARBA00022729"/>
    </source>
</evidence>
<evidence type="ECO:0000259" key="8">
    <source>
        <dbReference type="Pfam" id="PF14322"/>
    </source>
</evidence>
<dbReference type="Pfam" id="PF07980">
    <property type="entry name" value="SusD_RagB"/>
    <property type="match status" value="1"/>
</dbReference>
<dbReference type="EMBL" id="JAGGJA010000002">
    <property type="protein sequence ID" value="MCW9705968.1"/>
    <property type="molecule type" value="Genomic_DNA"/>
</dbReference>
<protein>
    <submittedName>
        <fullName evidence="9">RagB/SusD family nutrient uptake outer membrane protein</fullName>
    </submittedName>
</protein>
<evidence type="ECO:0000256" key="2">
    <source>
        <dbReference type="ARBA" id="ARBA00006275"/>
    </source>
</evidence>
<dbReference type="InterPro" id="IPR033985">
    <property type="entry name" value="SusD-like_N"/>
</dbReference>
<evidence type="ECO:0000256" key="1">
    <source>
        <dbReference type="ARBA" id="ARBA00004442"/>
    </source>
</evidence>
<sequence>MNKQILLPLLLIVFSGALTSCDYLDVVPDNVATIEDNAFALRADAKRFLYTCYSYMPDQASASNNPGFLASDELVFTPTYDGNSGSQVMQGNQSVVDPYLNYWEGQNGGTDLYEGVRQANIFIENIGSVPDMTETEKAQWAAEAKFLKAYYLFYLTRMYGPIVLPKENISVSESTEGVRVTREPVDEVFSYIVQLLDKAITDLPDEITNQEANLGRITKTIAYGIKAKVLVTAASPLFNGNQDYAGFANKDGEIMFNQEYDPAKWDSALVATQEAIDFAEQMGHSLHYFESSVGNTGISDSTKYKLNVRTSVTEQWNSEIIWANTDNSTYSLQRDAAPRGIEPAYVKDNTNPWGRFGVPFHVVELFYSDNGVPIEEDKTWEYGSRYNFKTITEQDRFYLKPGYITANMNFNREPRFYASLGFDGAIWYGQGHYDDKSNEQLYIQSKKGQPASEQHIGRFSMSGYWPKKLFHYQTVVSRSSFNTKSYPWPVLRLTDLYLLHAEAKNEVDGPGPDVYDYVNRIRERAGLPSVQDAWTKYSVDPNKFKTKEGMRDIIHQERMIELAFEAKRFWDLRRWKEASLVLNQPLSGWSINQVEEKAYYRPRTFFQQKFTARDYLWPISEEALLTNTKLTQNPGW</sequence>
<evidence type="ECO:0000256" key="4">
    <source>
        <dbReference type="ARBA" id="ARBA00023136"/>
    </source>
</evidence>
<dbReference type="Proteomes" id="UP001207918">
    <property type="component" value="Unassembled WGS sequence"/>
</dbReference>
<dbReference type="Gene3D" id="1.25.40.390">
    <property type="match status" value="1"/>
</dbReference>
<feature type="chain" id="PRO_5046742683" evidence="6">
    <location>
        <begin position="21"/>
        <end position="636"/>
    </location>
</feature>
<comment type="subcellular location">
    <subcellularLocation>
        <location evidence="1">Cell outer membrane</location>
    </subcellularLocation>
</comment>
<comment type="caution">
    <text evidence="9">The sequence shown here is derived from an EMBL/GenBank/DDBJ whole genome shotgun (WGS) entry which is preliminary data.</text>
</comment>